<comment type="similarity">
    <text evidence="3">Belongs to the class I fructose-bisphosphate aldolase family.</text>
</comment>
<dbReference type="EC" id="4.1.2.13" evidence="4"/>
<dbReference type="OrthoDB" id="36455at2759"/>
<reference evidence="7" key="1">
    <citation type="journal article" date="2014" name="Genome Biol. Evol.">
        <title>Chromera velia, endosymbioses and the rhodoplex hypothesis--plastid evolution in cryptophytes, alveolates, stramenopiles, and haptophytes (CASH lineages).</title>
        <authorList>
            <person name="Petersen J."/>
            <person name="Ludewig A.K."/>
            <person name="Michael V."/>
            <person name="Bunk B."/>
            <person name="Jarek M."/>
            <person name="Baurain D."/>
            <person name="Brinkmann H."/>
        </authorList>
    </citation>
    <scope>NUCLEOTIDE SEQUENCE</scope>
    <source>
        <strain evidence="7">SAG 926-1</strain>
    </source>
</reference>
<dbReference type="FunFam" id="3.20.20.70:FF:000140">
    <property type="entry name" value="Fructose-bisphosphate aldolase"/>
    <property type="match status" value="1"/>
</dbReference>
<protein>
    <recommendedName>
        <fullName evidence="4">fructose-bisphosphate aldolase</fullName>
        <ecNumber evidence="4">4.1.2.13</ecNumber>
    </recommendedName>
</protein>
<dbReference type="Proteomes" id="UP000751190">
    <property type="component" value="Unassembled WGS sequence"/>
</dbReference>
<sequence length="372" mass="39505">MSAAAAATRPEFCKFAAELKATAQAIAAPGKGILAADESGGTIGKRFDSIKVENTQENRRGYRELLFTTEGLGEYISGCILFEETLFDVAADGTTKLVDLLHKQGIIPGIKVDKGVQPLPGTSGETVTQGMDDLGKRCAKYYEAGARFAKWRAVLNINDSTGATPSDLAIKQNAETLARYAVICQMNGLVPIVEPEVLMDGAHDIDMAQRVTEKVIAACYKELSDHNAYLEGTLLKPNMVRSGEAAPADKKATAAQIAAATVTCLQRTVPPAVPGITFLSGGMSEEEATVVLNEMNKLATVKPWALTFSYGRALQQSTLKVWMGKKENEGAAKKELIVRAKANSLAVQGKYNGEAAGGAAAATSTFVPSYSY</sequence>
<evidence type="ECO:0000256" key="2">
    <source>
        <dbReference type="ARBA" id="ARBA00004714"/>
    </source>
</evidence>
<dbReference type="InterPro" id="IPR013785">
    <property type="entry name" value="Aldolase_TIM"/>
</dbReference>
<proteinExistence type="evidence at transcript level"/>
<comment type="pathway">
    <text evidence="2">Carbohydrate degradation; glycolysis; D-glyceraldehyde 3-phosphate and glycerone phosphate from D-glucose: step 4/4.</text>
</comment>
<evidence type="ECO:0000313" key="7">
    <source>
        <dbReference type="EMBL" id="AHK23678.1"/>
    </source>
</evidence>
<dbReference type="AlphaFoldDB" id="X2DAR5"/>
<keyword evidence="9" id="KW-1185">Reference proteome</keyword>
<evidence type="ECO:0000256" key="6">
    <source>
        <dbReference type="ARBA" id="ARBA00023239"/>
    </source>
</evidence>
<dbReference type="EMBL" id="KC899104">
    <property type="protein sequence ID" value="AHK23678.1"/>
    <property type="molecule type" value="mRNA"/>
</dbReference>
<evidence type="ECO:0000256" key="3">
    <source>
        <dbReference type="ARBA" id="ARBA00010387"/>
    </source>
</evidence>
<dbReference type="Pfam" id="PF00274">
    <property type="entry name" value="Glycolytic"/>
    <property type="match status" value="1"/>
</dbReference>
<keyword evidence="6 7" id="KW-0456">Lyase</keyword>
<reference evidence="8" key="2">
    <citation type="submission" date="2021-05" db="EMBL/GenBank/DDBJ databases">
        <title>The genome of the haptophyte Pavlova lutheri (Diacronema luteri, Pavlovales) - a model for lipid biosynthesis in eukaryotic algae.</title>
        <authorList>
            <person name="Hulatt C.J."/>
            <person name="Posewitz M.C."/>
        </authorList>
    </citation>
    <scope>NUCLEOTIDE SEQUENCE</scope>
    <source>
        <strain evidence="8">NIVA-4/92</strain>
    </source>
</reference>
<evidence type="ECO:0000256" key="1">
    <source>
        <dbReference type="ARBA" id="ARBA00000441"/>
    </source>
</evidence>
<evidence type="ECO:0000313" key="8">
    <source>
        <dbReference type="EMBL" id="KAG8461537.1"/>
    </source>
</evidence>
<dbReference type="UniPathway" id="UPA00109">
    <property type="reaction ID" value="UER00183"/>
</dbReference>
<dbReference type="GO" id="GO:0006096">
    <property type="term" value="P:glycolytic process"/>
    <property type="evidence" value="ECO:0007669"/>
    <property type="project" value="UniProtKB-UniPathway"/>
</dbReference>
<evidence type="ECO:0000256" key="4">
    <source>
        <dbReference type="ARBA" id="ARBA00013068"/>
    </source>
</evidence>
<name>X2DAR5_DIALT</name>
<dbReference type="PANTHER" id="PTHR11627">
    <property type="entry name" value="FRUCTOSE-BISPHOSPHATE ALDOLASE"/>
    <property type="match status" value="1"/>
</dbReference>
<dbReference type="EMBL" id="JAGTXO010000025">
    <property type="protein sequence ID" value="KAG8461537.1"/>
    <property type="molecule type" value="Genomic_DNA"/>
</dbReference>
<accession>X2DAR5</accession>
<evidence type="ECO:0000256" key="5">
    <source>
        <dbReference type="ARBA" id="ARBA00023152"/>
    </source>
</evidence>
<organism evidence="7">
    <name type="scientific">Diacronema lutheri</name>
    <name type="common">Unicellular marine alga</name>
    <name type="synonym">Monochrysis lutheri</name>
    <dbReference type="NCBI Taxonomy" id="2081491"/>
    <lineage>
        <taxon>Eukaryota</taxon>
        <taxon>Haptista</taxon>
        <taxon>Haptophyta</taxon>
        <taxon>Pavlovophyceae</taxon>
        <taxon>Pavlovales</taxon>
        <taxon>Pavlovaceae</taxon>
        <taxon>Diacronema</taxon>
    </lineage>
</organism>
<evidence type="ECO:0000313" key="9">
    <source>
        <dbReference type="Proteomes" id="UP000751190"/>
    </source>
</evidence>
<dbReference type="GO" id="GO:0004332">
    <property type="term" value="F:fructose-bisphosphate aldolase activity"/>
    <property type="evidence" value="ECO:0007669"/>
    <property type="project" value="UniProtKB-EC"/>
</dbReference>
<dbReference type="InterPro" id="IPR000741">
    <property type="entry name" value="FBA_I"/>
</dbReference>
<dbReference type="SUPFAM" id="SSF51569">
    <property type="entry name" value="Aldolase"/>
    <property type="match status" value="1"/>
</dbReference>
<dbReference type="OMA" id="WRAVITI"/>
<comment type="catalytic activity">
    <reaction evidence="1">
        <text>beta-D-fructose 1,6-bisphosphate = D-glyceraldehyde 3-phosphate + dihydroxyacetone phosphate</text>
        <dbReference type="Rhea" id="RHEA:14729"/>
        <dbReference type="ChEBI" id="CHEBI:32966"/>
        <dbReference type="ChEBI" id="CHEBI:57642"/>
        <dbReference type="ChEBI" id="CHEBI:59776"/>
        <dbReference type="EC" id="4.1.2.13"/>
    </reaction>
</comment>
<dbReference type="CDD" id="cd00948">
    <property type="entry name" value="FBP_aldolase_I_a"/>
    <property type="match status" value="1"/>
</dbReference>
<dbReference type="NCBIfam" id="NF033379">
    <property type="entry name" value="FrucBisAld_I"/>
    <property type="match status" value="1"/>
</dbReference>
<keyword evidence="5" id="KW-0324">Glycolysis</keyword>
<dbReference type="Gene3D" id="3.20.20.70">
    <property type="entry name" value="Aldolase class I"/>
    <property type="match status" value="1"/>
</dbReference>
<gene>
    <name evidence="7" type="primary">FBA-II</name>
    <name evidence="8" type="ORF">KFE25_001141</name>
</gene>